<sequence length="100" mass="11566">MAAVYPCDCNTSIKIKTATVYGKECRYLRDNDIQGFRHTLFKLPFHISGRTFGSTLVWRAAKRPFSGIRFRTWNLSVPRPHVAIRSPRSCGSELRYQRSD</sequence>
<protein>
    <submittedName>
        <fullName evidence="1">Uncharacterized protein</fullName>
    </submittedName>
</protein>
<proteinExistence type="predicted"/>
<dbReference type="Proteomes" id="UP000499080">
    <property type="component" value="Unassembled WGS sequence"/>
</dbReference>
<comment type="caution">
    <text evidence="1">The sequence shown here is derived from an EMBL/GenBank/DDBJ whole genome shotgun (WGS) entry which is preliminary data.</text>
</comment>
<evidence type="ECO:0000313" key="2">
    <source>
        <dbReference type="Proteomes" id="UP000499080"/>
    </source>
</evidence>
<dbReference type="AlphaFoldDB" id="A0A4Y2W4T9"/>
<dbReference type="EMBL" id="BGPR01054172">
    <property type="protein sequence ID" value="GBO30957.1"/>
    <property type="molecule type" value="Genomic_DNA"/>
</dbReference>
<reference evidence="1 2" key="1">
    <citation type="journal article" date="2019" name="Sci. Rep.">
        <title>Orb-weaving spider Araneus ventricosus genome elucidates the spidroin gene catalogue.</title>
        <authorList>
            <person name="Kono N."/>
            <person name="Nakamura H."/>
            <person name="Ohtoshi R."/>
            <person name="Moran D.A.P."/>
            <person name="Shinohara A."/>
            <person name="Yoshida Y."/>
            <person name="Fujiwara M."/>
            <person name="Mori M."/>
            <person name="Tomita M."/>
            <person name="Arakawa K."/>
        </authorList>
    </citation>
    <scope>NUCLEOTIDE SEQUENCE [LARGE SCALE GENOMIC DNA]</scope>
</reference>
<evidence type="ECO:0000313" key="1">
    <source>
        <dbReference type="EMBL" id="GBO30957.1"/>
    </source>
</evidence>
<name>A0A4Y2W4T9_ARAVE</name>
<keyword evidence="2" id="KW-1185">Reference proteome</keyword>
<organism evidence="1 2">
    <name type="scientific">Araneus ventricosus</name>
    <name type="common">Orbweaver spider</name>
    <name type="synonym">Epeira ventricosa</name>
    <dbReference type="NCBI Taxonomy" id="182803"/>
    <lineage>
        <taxon>Eukaryota</taxon>
        <taxon>Metazoa</taxon>
        <taxon>Ecdysozoa</taxon>
        <taxon>Arthropoda</taxon>
        <taxon>Chelicerata</taxon>
        <taxon>Arachnida</taxon>
        <taxon>Araneae</taxon>
        <taxon>Araneomorphae</taxon>
        <taxon>Entelegynae</taxon>
        <taxon>Araneoidea</taxon>
        <taxon>Araneidae</taxon>
        <taxon>Araneus</taxon>
    </lineage>
</organism>
<accession>A0A4Y2W4T9</accession>
<gene>
    <name evidence="1" type="ORF">AVEN_132586_1</name>
</gene>